<dbReference type="InterPro" id="IPR036396">
    <property type="entry name" value="Cyt_P450_sf"/>
</dbReference>
<organism evidence="1 2">
    <name type="scientific">Nannocystis punicea</name>
    <dbReference type="NCBI Taxonomy" id="2995304"/>
    <lineage>
        <taxon>Bacteria</taxon>
        <taxon>Pseudomonadati</taxon>
        <taxon>Myxococcota</taxon>
        <taxon>Polyangia</taxon>
        <taxon>Nannocystales</taxon>
        <taxon>Nannocystaceae</taxon>
        <taxon>Nannocystis</taxon>
    </lineage>
</organism>
<accession>A0ABY7HIY5</accession>
<dbReference type="Gene3D" id="1.10.630.10">
    <property type="entry name" value="Cytochrome P450"/>
    <property type="match status" value="1"/>
</dbReference>
<gene>
    <name evidence="1" type="ORF">O0S08_22085</name>
</gene>
<reference evidence="1" key="1">
    <citation type="submission" date="2022-11" db="EMBL/GenBank/DDBJ databases">
        <title>Minimal conservation of predation-associated metabolite biosynthetic gene clusters underscores biosynthetic potential of Myxococcota including descriptions for ten novel species: Archangium lansinium sp. nov., Myxococcus landrumus sp. nov., Nannocystis bai.</title>
        <authorList>
            <person name="Ahearne A."/>
            <person name="Stevens C."/>
            <person name="Dowd S."/>
        </authorList>
    </citation>
    <scope>NUCLEOTIDE SEQUENCE</scope>
    <source>
        <strain evidence="1">Fl3</strain>
    </source>
</reference>
<protein>
    <recommendedName>
        <fullName evidence="3">Cytochrome P450</fullName>
    </recommendedName>
</protein>
<sequence>MTENKKPPPTKSGSERAQELPADAYPVGLLPGSFPPDYVRGAAAPFLLSSSFFAERPTLPMIDLLLSKEKAIPVNLWGLLYDGWQPNPDEEGLSVFFQGFERRGPDNERKKIYVSANTPDLVETKYRGKITGFFDKLLSHAGAGEPMMGRYFEYYDDLYWDLHVGATGDEIPAAVRQFSAGFNTVLGYWFPTLEIVRDAYMSARASRQALKDWLDDRVQRIIDGTQPDADRTFVYYWLKNGELGENFRRIDIVFECFHNFLALSQWGNMIYNVAAKLEPKYGDPKVRAWFEKTMKAGPDKPDGGAFPPLERFVMELFRTISPNDGSLSSLHRHRQLLGAEFSTITTPHRQTSMDPRHWIHPEEFDPDRYKTAPTSVDNDEARAKKIGLARCPFAKASFDLKDGRTGEMTNSAFGAVYGVVDGEPHPVCDTAGYAPFGFGYRRCAGEYITVEFIKEFLRKIWKDKISFVKLELEQPAEIPVNPGTVLHDNLTFKRSK</sequence>
<evidence type="ECO:0000313" key="1">
    <source>
        <dbReference type="EMBL" id="WAS98829.1"/>
    </source>
</evidence>
<dbReference type="RefSeq" id="WP_269041186.1">
    <property type="nucleotide sequence ID" value="NZ_CP114040.1"/>
</dbReference>
<evidence type="ECO:0008006" key="3">
    <source>
        <dbReference type="Google" id="ProtNLM"/>
    </source>
</evidence>
<keyword evidence="2" id="KW-1185">Reference proteome</keyword>
<dbReference type="EMBL" id="CP114040">
    <property type="protein sequence ID" value="WAS98829.1"/>
    <property type="molecule type" value="Genomic_DNA"/>
</dbReference>
<dbReference type="SUPFAM" id="SSF48264">
    <property type="entry name" value="Cytochrome P450"/>
    <property type="match status" value="1"/>
</dbReference>
<dbReference type="Proteomes" id="UP001164459">
    <property type="component" value="Chromosome"/>
</dbReference>
<proteinExistence type="predicted"/>
<dbReference type="PROSITE" id="PS00086">
    <property type="entry name" value="CYTOCHROME_P450"/>
    <property type="match status" value="1"/>
</dbReference>
<evidence type="ECO:0000313" key="2">
    <source>
        <dbReference type="Proteomes" id="UP001164459"/>
    </source>
</evidence>
<dbReference type="InterPro" id="IPR017972">
    <property type="entry name" value="Cyt_P450_CS"/>
</dbReference>
<name>A0ABY7HIY5_9BACT</name>